<gene>
    <name evidence="2" type="ORF">GCM10010468_76140</name>
</gene>
<organism evidence="2 3">
    <name type="scientific">Actinocorallia longicatena</name>
    <dbReference type="NCBI Taxonomy" id="111803"/>
    <lineage>
        <taxon>Bacteria</taxon>
        <taxon>Bacillati</taxon>
        <taxon>Actinomycetota</taxon>
        <taxon>Actinomycetes</taxon>
        <taxon>Streptosporangiales</taxon>
        <taxon>Thermomonosporaceae</taxon>
        <taxon>Actinocorallia</taxon>
    </lineage>
</organism>
<evidence type="ECO:0000313" key="2">
    <source>
        <dbReference type="EMBL" id="GAA3239803.1"/>
    </source>
</evidence>
<evidence type="ECO:0000313" key="3">
    <source>
        <dbReference type="Proteomes" id="UP001501237"/>
    </source>
</evidence>
<proteinExistence type="predicted"/>
<evidence type="ECO:0000256" key="1">
    <source>
        <dbReference type="SAM" id="MobiDB-lite"/>
    </source>
</evidence>
<evidence type="ECO:0008006" key="4">
    <source>
        <dbReference type="Google" id="ProtNLM"/>
    </source>
</evidence>
<feature type="region of interest" description="Disordered" evidence="1">
    <location>
        <begin position="1"/>
        <end position="27"/>
    </location>
</feature>
<sequence length="401" mass="39437">MTTTTTAPAAPATTAPAPATPRPTGAVWDALTAHPGGRVSTIAPAAGATRAAARDELTTFVGAGWAVAETVAKGADGVTYTAVTVEDAPAADTADETLVATPDALTDEAPAPSTEPAPADETPVGTAAPADQPTPPAGAAGEGGEGGEGGPAGEGDTNEAAVPVVAVVPELTEEMLTAAVASLTAEPVRRASANDEIAQLIAEENARRAEILADLERRQLTEATRQGLTDLLSATIAALTAVNGDDEDAVAPALRAAFNAAEEAWEAAGIVAPTPAPVPVQTRSGGNGNGGQRKSPTALRPLVKAHLDAHPGKDFTAGEIGKVLGKSSGAISNALATMAAQGDAMLTTEAPMRYTTTAAKVPTSPEDAALAGQAPAGEAPAPADAPTDKTPDAPAAPADAA</sequence>
<reference evidence="3" key="1">
    <citation type="journal article" date="2019" name="Int. J. Syst. Evol. Microbiol.">
        <title>The Global Catalogue of Microorganisms (GCM) 10K type strain sequencing project: providing services to taxonomists for standard genome sequencing and annotation.</title>
        <authorList>
            <consortium name="The Broad Institute Genomics Platform"/>
            <consortium name="The Broad Institute Genome Sequencing Center for Infectious Disease"/>
            <person name="Wu L."/>
            <person name="Ma J."/>
        </authorList>
    </citation>
    <scope>NUCLEOTIDE SEQUENCE [LARGE SCALE GENOMIC DNA]</scope>
    <source>
        <strain evidence="3">JCM 9377</strain>
    </source>
</reference>
<feature type="region of interest" description="Disordered" evidence="1">
    <location>
        <begin position="106"/>
        <end position="158"/>
    </location>
</feature>
<protein>
    <recommendedName>
        <fullName evidence="4">MarR family transcriptional regulator</fullName>
    </recommendedName>
</protein>
<dbReference type="Proteomes" id="UP001501237">
    <property type="component" value="Unassembled WGS sequence"/>
</dbReference>
<feature type="compositionally biased region" description="Gly residues" evidence="1">
    <location>
        <begin position="140"/>
        <end position="153"/>
    </location>
</feature>
<feature type="compositionally biased region" description="Low complexity" evidence="1">
    <location>
        <begin position="107"/>
        <end position="131"/>
    </location>
</feature>
<keyword evidence="3" id="KW-1185">Reference proteome</keyword>
<feature type="compositionally biased region" description="Low complexity" evidence="1">
    <location>
        <begin position="1"/>
        <end position="17"/>
    </location>
</feature>
<dbReference type="EMBL" id="BAAAUV010000039">
    <property type="protein sequence ID" value="GAA3239803.1"/>
    <property type="molecule type" value="Genomic_DNA"/>
</dbReference>
<comment type="caution">
    <text evidence="2">The sequence shown here is derived from an EMBL/GenBank/DDBJ whole genome shotgun (WGS) entry which is preliminary data.</text>
</comment>
<name>A0ABP6QNK3_9ACTN</name>
<feature type="region of interest" description="Disordered" evidence="1">
    <location>
        <begin position="356"/>
        <end position="401"/>
    </location>
</feature>
<feature type="compositionally biased region" description="Low complexity" evidence="1">
    <location>
        <begin position="365"/>
        <end position="385"/>
    </location>
</feature>
<feature type="compositionally biased region" description="Low complexity" evidence="1">
    <location>
        <begin position="392"/>
        <end position="401"/>
    </location>
</feature>
<accession>A0ABP6QNK3</accession>
<dbReference type="RefSeq" id="WP_344838699.1">
    <property type="nucleotide sequence ID" value="NZ_BAAAUV010000039.1"/>
</dbReference>